<keyword evidence="6" id="KW-1185">Reference proteome</keyword>
<dbReference type="Gene3D" id="4.10.910.10">
    <property type="entry name" value="30s ribosomal protein s13, domain 2"/>
    <property type="match status" value="1"/>
</dbReference>
<dbReference type="PANTHER" id="PTHR10871">
    <property type="entry name" value="30S RIBOSOMAL PROTEIN S13/40S RIBOSOMAL PROTEIN S18"/>
    <property type="match status" value="1"/>
</dbReference>
<dbReference type="Proteomes" id="UP001057375">
    <property type="component" value="Unassembled WGS sequence"/>
</dbReference>
<dbReference type="HAMAP" id="MF_01315">
    <property type="entry name" value="Ribosomal_uS13"/>
    <property type="match status" value="1"/>
</dbReference>
<dbReference type="EMBL" id="BQXS01012432">
    <property type="protein sequence ID" value="GKT22918.1"/>
    <property type="molecule type" value="Genomic_DNA"/>
</dbReference>
<evidence type="ECO:0000313" key="5">
    <source>
        <dbReference type="EMBL" id="GKT22918.1"/>
    </source>
</evidence>
<comment type="similarity">
    <text evidence="1 4">Belongs to the universal ribosomal protein uS13 family.</text>
</comment>
<dbReference type="SUPFAM" id="SSF46946">
    <property type="entry name" value="S13-like H2TH domain"/>
    <property type="match status" value="1"/>
</dbReference>
<keyword evidence="3 4" id="KW-0687">Ribonucleoprotein</keyword>
<comment type="caution">
    <text evidence="5">The sequence shown here is derived from an EMBL/GenBank/DDBJ whole genome shotgun (WGS) entry which is preliminary data.</text>
</comment>
<protein>
    <submittedName>
        <fullName evidence="5">Ribosomal protein S13 like protein</fullName>
    </submittedName>
</protein>
<dbReference type="PIRSF" id="PIRSF002134">
    <property type="entry name" value="Ribosomal_S13"/>
    <property type="match status" value="1"/>
</dbReference>
<organism evidence="5 6">
    <name type="scientific">Aduncisulcus paluster</name>
    <dbReference type="NCBI Taxonomy" id="2918883"/>
    <lineage>
        <taxon>Eukaryota</taxon>
        <taxon>Metamonada</taxon>
        <taxon>Carpediemonas-like organisms</taxon>
        <taxon>Aduncisulcus</taxon>
    </lineage>
</organism>
<dbReference type="InterPro" id="IPR001892">
    <property type="entry name" value="Ribosomal_uS13"/>
</dbReference>
<dbReference type="Pfam" id="PF00416">
    <property type="entry name" value="Ribosomal_S13"/>
    <property type="match status" value="1"/>
</dbReference>
<proteinExistence type="inferred from homology"/>
<dbReference type="Gene3D" id="1.10.8.50">
    <property type="match status" value="1"/>
</dbReference>
<evidence type="ECO:0000313" key="6">
    <source>
        <dbReference type="Proteomes" id="UP001057375"/>
    </source>
</evidence>
<evidence type="ECO:0000256" key="3">
    <source>
        <dbReference type="ARBA" id="ARBA00023274"/>
    </source>
</evidence>
<keyword evidence="2 4" id="KW-0689">Ribosomal protein</keyword>
<sequence>MSLVKEESFQGLIRMFSTNVSGDIKVMYAITAIPGVGRRFANMVIKRAGVDFGKRAGELTQEEVARITEIIEKPLEHGIPVWMLNRRKDYTTGKDVHLTVNHISNTLREDLQRMRKTRRHRGIRHHLRIKVRGQRTKGTGRFSSSIGVSRKK</sequence>
<gene>
    <name evidence="5" type="ORF">ADUPG1_012268</name>
</gene>
<dbReference type="InterPro" id="IPR027437">
    <property type="entry name" value="Rbsml_uS13_C"/>
</dbReference>
<reference evidence="5" key="1">
    <citation type="submission" date="2022-03" db="EMBL/GenBank/DDBJ databases">
        <title>Draft genome sequence of Aduncisulcus paluster, a free-living microaerophilic Fornicata.</title>
        <authorList>
            <person name="Yuyama I."/>
            <person name="Kume K."/>
            <person name="Tamura T."/>
            <person name="Inagaki Y."/>
            <person name="Hashimoto T."/>
        </authorList>
    </citation>
    <scope>NUCLEOTIDE SEQUENCE</scope>
    <source>
        <strain evidence="5">NY0171</strain>
    </source>
</reference>
<dbReference type="GO" id="GO:0005840">
    <property type="term" value="C:ribosome"/>
    <property type="evidence" value="ECO:0007669"/>
    <property type="project" value="UniProtKB-KW"/>
</dbReference>
<evidence type="ECO:0000256" key="1">
    <source>
        <dbReference type="ARBA" id="ARBA00008080"/>
    </source>
</evidence>
<name>A0ABQ5K136_9EUKA</name>
<accession>A0ABQ5K136</accession>
<evidence type="ECO:0000256" key="4">
    <source>
        <dbReference type="RuleBase" id="RU003830"/>
    </source>
</evidence>
<dbReference type="NCBIfam" id="NF003140">
    <property type="entry name" value="PRK04053.1"/>
    <property type="match status" value="1"/>
</dbReference>
<dbReference type="PANTHER" id="PTHR10871:SF3">
    <property type="entry name" value="SMALL RIBOSOMAL SUBUNIT PROTEIN US13"/>
    <property type="match status" value="1"/>
</dbReference>
<dbReference type="PROSITE" id="PS50159">
    <property type="entry name" value="RIBOSOMAL_S13_2"/>
    <property type="match status" value="1"/>
</dbReference>
<evidence type="ECO:0000256" key="2">
    <source>
        <dbReference type="ARBA" id="ARBA00022980"/>
    </source>
</evidence>
<dbReference type="InterPro" id="IPR010979">
    <property type="entry name" value="Ribosomal_uS13-like_H2TH"/>
</dbReference>